<accession>A0ACC2G4L5</accession>
<organism evidence="1 2">
    <name type="scientific">Dallia pectoralis</name>
    <name type="common">Alaska blackfish</name>
    <dbReference type="NCBI Taxonomy" id="75939"/>
    <lineage>
        <taxon>Eukaryota</taxon>
        <taxon>Metazoa</taxon>
        <taxon>Chordata</taxon>
        <taxon>Craniata</taxon>
        <taxon>Vertebrata</taxon>
        <taxon>Euteleostomi</taxon>
        <taxon>Actinopterygii</taxon>
        <taxon>Neopterygii</taxon>
        <taxon>Teleostei</taxon>
        <taxon>Protacanthopterygii</taxon>
        <taxon>Esociformes</taxon>
        <taxon>Umbridae</taxon>
        <taxon>Dallia</taxon>
    </lineage>
</organism>
<gene>
    <name evidence="1" type="ORF">DPEC_G00205480</name>
</gene>
<evidence type="ECO:0000313" key="2">
    <source>
        <dbReference type="Proteomes" id="UP001157502"/>
    </source>
</evidence>
<protein>
    <submittedName>
        <fullName evidence="1">Uncharacterized protein</fullName>
    </submittedName>
</protein>
<dbReference type="Proteomes" id="UP001157502">
    <property type="component" value="Chromosome 17"/>
</dbReference>
<evidence type="ECO:0000313" key="1">
    <source>
        <dbReference type="EMBL" id="KAJ7998491.1"/>
    </source>
</evidence>
<comment type="caution">
    <text evidence="1">The sequence shown here is derived from an EMBL/GenBank/DDBJ whole genome shotgun (WGS) entry which is preliminary data.</text>
</comment>
<name>A0ACC2G4L5_DALPE</name>
<proteinExistence type="predicted"/>
<keyword evidence="2" id="KW-1185">Reference proteome</keyword>
<dbReference type="EMBL" id="CM055744">
    <property type="protein sequence ID" value="KAJ7998491.1"/>
    <property type="molecule type" value="Genomic_DNA"/>
</dbReference>
<reference evidence="1" key="1">
    <citation type="submission" date="2021-05" db="EMBL/GenBank/DDBJ databases">
        <authorList>
            <person name="Pan Q."/>
            <person name="Jouanno E."/>
            <person name="Zahm M."/>
            <person name="Klopp C."/>
            <person name="Cabau C."/>
            <person name="Louis A."/>
            <person name="Berthelot C."/>
            <person name="Parey E."/>
            <person name="Roest Crollius H."/>
            <person name="Montfort J."/>
            <person name="Robinson-Rechavi M."/>
            <person name="Bouchez O."/>
            <person name="Lampietro C."/>
            <person name="Lopez Roques C."/>
            <person name="Donnadieu C."/>
            <person name="Postlethwait J."/>
            <person name="Bobe J."/>
            <person name="Dillon D."/>
            <person name="Chandos A."/>
            <person name="von Hippel F."/>
            <person name="Guiguen Y."/>
        </authorList>
    </citation>
    <scope>NUCLEOTIDE SEQUENCE</scope>
    <source>
        <strain evidence="1">YG-Jan2019</strain>
    </source>
</reference>
<sequence length="664" mass="75633">METPSMETPSIFQPHPGLQQTLQQFHVSSRSSLGGPAAFSARWHQEVLFNKDGKPADLMLSMPAQTPPVMSGPLFIPSDRTTERSQTVLEREPVSCFVVGGEKRLCLPQILNSVLRDFTLQQINCVCDELHIYCSRCTGDQLDILKVVGILPFSAPSCGLITQTDAERLCNALIYGGCSPPHRSKELSGSLELERTEKSFKVYHECFGRCRGLFVPELYSSPSAACIQCMDCRLMYPTHKFVVHGHQRLENRTVHWGFDSANWRAYVLLDPDYTGREEKARLEKHLEQMKSKFDFVNKFSNKSCRSYSPVPAKRSKVEKIHSPAADKEKQCDWLQPLPQSGNKDQKADQMKPRPSAFRPWSPRSPSAEKEKSTSHNESDRSKRKRADTSLLSDLVQTPLAYQKDENASVDSRLVSGMGEQKFSTRPAHINTNANPARRVEDVETEGEIQVDDSDDYPQSGHLLGAHPVGVVRPLDGPVRLVLPGAMSSPELDTLRQTLYEGLDSKEAREKFLQEIVKMRVKQEEKLEAALQAQHSLQQELEFVRVSKKGRLREAIEAKRNLRKEIERLRVEWDRKMREADEARGHLKRELERERNIRVCDKGCEADCLRAKYSTQIEELQVQLQQAEADREQLREQLQQEKEARQSLERVVRNLQAQLVGPLEK</sequence>